<dbReference type="AlphaFoldDB" id="A0A401U8P5"/>
<sequence>MQKERNMYWASSPKQAEADQNESRQEVKCYMAFSLAALCLLFSSCDLIKRKSESETDNIRPSVARVGETYLYLDELTGIVPPGTPKADSITRMEAYVNSWVRKQLLIRQAGRQIDINKAEVERKLLDYRYSLIAYEFQTYYIKQNLDTVVAQSEIEQYYKEHLDNFVLKQNIVRATFLKVPQSAPRTKKVKDLIFSTKEKDVEELKSYCLSFAASYHLSDSSWMEFDELVKGTPLVGIPDKVQFLKRTPYYETNDEAYLYFLKVDEYRISDNVSPLQFVRDDIVNVILNRRKVELAKKLEEEVYSKAQETNEFELFNK</sequence>
<organism evidence="2 3">
    <name type="scientific">Chryseotalea sanaruensis</name>
    <dbReference type="NCBI Taxonomy" id="2482724"/>
    <lineage>
        <taxon>Bacteria</taxon>
        <taxon>Pseudomonadati</taxon>
        <taxon>Bacteroidota</taxon>
        <taxon>Cytophagia</taxon>
        <taxon>Cytophagales</taxon>
        <taxon>Chryseotaleaceae</taxon>
        <taxon>Chryseotalea</taxon>
    </lineage>
</organism>
<dbReference type="GO" id="GO:0016853">
    <property type="term" value="F:isomerase activity"/>
    <property type="evidence" value="ECO:0007669"/>
    <property type="project" value="UniProtKB-KW"/>
</dbReference>
<keyword evidence="3" id="KW-1185">Reference proteome</keyword>
<dbReference type="RefSeq" id="WP_246011869.1">
    <property type="nucleotide sequence ID" value="NZ_BHXQ01000002.1"/>
</dbReference>
<evidence type="ECO:0000313" key="3">
    <source>
        <dbReference type="Proteomes" id="UP000288227"/>
    </source>
</evidence>
<evidence type="ECO:0000256" key="1">
    <source>
        <dbReference type="SAM" id="MobiDB-lite"/>
    </source>
</evidence>
<reference evidence="2 3" key="1">
    <citation type="submission" date="2018-11" db="EMBL/GenBank/DDBJ databases">
        <title>Chryseotalea sanarue gen. nov., sp., nov., a member of the family Cytophagaceae, isolated from a brackish lake in Hamamatsu Japan.</title>
        <authorList>
            <person name="Maejima Y."/>
            <person name="Iino T."/>
            <person name="Muraguchi Y."/>
            <person name="Fukuda K."/>
            <person name="Ohkuma M."/>
            <person name="Moriuchi R."/>
            <person name="Dohra H."/>
            <person name="Kimbara K."/>
            <person name="Shintani M."/>
        </authorList>
    </citation>
    <scope>NUCLEOTIDE SEQUENCE [LARGE SCALE GENOMIC DNA]</scope>
    <source>
        <strain evidence="2 3">Ys</strain>
    </source>
</reference>
<evidence type="ECO:0000313" key="2">
    <source>
        <dbReference type="EMBL" id="GCC51260.1"/>
    </source>
</evidence>
<feature type="region of interest" description="Disordered" evidence="1">
    <location>
        <begin position="1"/>
        <end position="20"/>
    </location>
</feature>
<accession>A0A401U8P5</accession>
<dbReference type="Proteomes" id="UP000288227">
    <property type="component" value="Unassembled WGS sequence"/>
</dbReference>
<protein>
    <submittedName>
        <fullName evidence="2">Peptidyl-prolyl cis-trans isomerase</fullName>
    </submittedName>
</protein>
<gene>
    <name evidence="2" type="ORF">SanaruYs_14810</name>
</gene>
<proteinExistence type="predicted"/>
<dbReference type="EMBL" id="BHXQ01000002">
    <property type="protein sequence ID" value="GCC51260.1"/>
    <property type="molecule type" value="Genomic_DNA"/>
</dbReference>
<comment type="caution">
    <text evidence="2">The sequence shown here is derived from an EMBL/GenBank/DDBJ whole genome shotgun (WGS) entry which is preliminary data.</text>
</comment>
<keyword evidence="2" id="KW-0413">Isomerase</keyword>
<name>A0A401U8P5_9BACT</name>